<feature type="transmembrane region" description="Helical" evidence="6">
    <location>
        <begin position="95"/>
        <end position="114"/>
    </location>
</feature>
<evidence type="ECO:0000256" key="2">
    <source>
        <dbReference type="ARBA" id="ARBA00022475"/>
    </source>
</evidence>
<gene>
    <name evidence="7" type="ORF">SAMN05661091_5700</name>
</gene>
<dbReference type="Proteomes" id="UP000192940">
    <property type="component" value="Chromosome I"/>
</dbReference>
<evidence type="ECO:0000256" key="4">
    <source>
        <dbReference type="ARBA" id="ARBA00022989"/>
    </source>
</evidence>
<feature type="transmembrane region" description="Helical" evidence="6">
    <location>
        <begin position="223"/>
        <end position="248"/>
    </location>
</feature>
<proteinExistence type="predicted"/>
<keyword evidence="5 6" id="KW-0472">Membrane</keyword>
<feature type="transmembrane region" description="Helical" evidence="6">
    <location>
        <begin position="351"/>
        <end position="371"/>
    </location>
</feature>
<sequence length="453" mass="50371">MRLINRLSSLKKNRDFNNVLFSVSSYFITPVVIIISTPMLLKNLGSANYGIWVLINSLINVLGISNFGLGNAFIKIGSEYESSQNNTMFNQLFSVSFTLSIILAIVFNVITLVFDTSLFPLLFGISGMDSILPVIHLVGGVVGLRIINSVISGSYMAKERYDINSKVNIAYNLITSILFTVLAFMYKDIKLLVIFLFISTVLLLLTNAFIAKKVNSSISFRLLLNKLVFLKIFNYGIYSWLQMIISALNNQADKLIIGFLLGPNALGYYAVCMQLVIKIHEVPAAAGAFLFAKFSSLYESRKITEIRGLYLKAFLYKSIFIISSSSIAFVFANPILTLWINSEFASQHMTLFRVLVIAVAIGAFGVIPNYCLNGTGFIKINTVLSLSTSISIFSLIFILVPYYGDISTGLSRLVAIPLVVFSIIFVHRKILKVKFDQEEVSAIKELLVKTPQT</sequence>
<feature type="transmembrane region" description="Helical" evidence="6">
    <location>
        <begin position="134"/>
        <end position="157"/>
    </location>
</feature>
<feature type="transmembrane region" description="Helical" evidence="6">
    <location>
        <begin position="383"/>
        <end position="403"/>
    </location>
</feature>
<keyword evidence="8" id="KW-1185">Reference proteome</keyword>
<evidence type="ECO:0000313" key="7">
    <source>
        <dbReference type="EMBL" id="SMF92160.1"/>
    </source>
</evidence>
<dbReference type="GO" id="GO:0005886">
    <property type="term" value="C:plasma membrane"/>
    <property type="evidence" value="ECO:0007669"/>
    <property type="project" value="UniProtKB-SubCell"/>
</dbReference>
<dbReference type="Pfam" id="PF13440">
    <property type="entry name" value="Polysacc_synt_3"/>
    <property type="match status" value="1"/>
</dbReference>
<feature type="transmembrane region" description="Helical" evidence="6">
    <location>
        <begin position="192"/>
        <end position="211"/>
    </location>
</feature>
<dbReference type="EMBL" id="LT840184">
    <property type="protein sequence ID" value="SMF92160.1"/>
    <property type="molecule type" value="Genomic_DNA"/>
</dbReference>
<name>A0A1X7HTE7_9BACL</name>
<dbReference type="PANTHER" id="PTHR30250">
    <property type="entry name" value="PST FAMILY PREDICTED COLANIC ACID TRANSPORTER"/>
    <property type="match status" value="1"/>
</dbReference>
<evidence type="ECO:0000256" key="6">
    <source>
        <dbReference type="SAM" id="Phobius"/>
    </source>
</evidence>
<feature type="transmembrane region" description="Helical" evidence="6">
    <location>
        <begin position="20"/>
        <end position="41"/>
    </location>
</feature>
<keyword evidence="2" id="KW-1003">Cell membrane</keyword>
<dbReference type="PANTHER" id="PTHR30250:SF26">
    <property type="entry name" value="PSMA PROTEIN"/>
    <property type="match status" value="1"/>
</dbReference>
<dbReference type="AlphaFoldDB" id="A0A1X7HTE7"/>
<reference evidence="7 8" key="1">
    <citation type="submission" date="2017-04" db="EMBL/GenBank/DDBJ databases">
        <authorList>
            <person name="Afonso C.L."/>
            <person name="Miller P.J."/>
            <person name="Scott M.A."/>
            <person name="Spackman E."/>
            <person name="Goraichik I."/>
            <person name="Dimitrov K.M."/>
            <person name="Suarez D.L."/>
            <person name="Swayne D.E."/>
        </authorList>
    </citation>
    <scope>NUCLEOTIDE SEQUENCE [LARGE SCALE GENOMIC DNA]</scope>
    <source>
        <strain evidence="7 8">N3/975</strain>
    </source>
</reference>
<feature type="transmembrane region" description="Helical" evidence="6">
    <location>
        <begin position="313"/>
        <end position="339"/>
    </location>
</feature>
<protein>
    <submittedName>
        <fullName evidence="7">Membrane protein involved in the export of O-antigen and teichoic acid</fullName>
    </submittedName>
</protein>
<dbReference type="InterPro" id="IPR050833">
    <property type="entry name" value="Poly_Biosynth_Transport"/>
</dbReference>
<evidence type="ECO:0000313" key="8">
    <source>
        <dbReference type="Proteomes" id="UP000192940"/>
    </source>
</evidence>
<keyword evidence="3 6" id="KW-0812">Transmembrane</keyword>
<dbReference type="RefSeq" id="WP_208916298.1">
    <property type="nucleotide sequence ID" value="NZ_LT840184.1"/>
</dbReference>
<evidence type="ECO:0000256" key="5">
    <source>
        <dbReference type="ARBA" id="ARBA00023136"/>
    </source>
</evidence>
<keyword evidence="4 6" id="KW-1133">Transmembrane helix</keyword>
<accession>A0A1X7HTE7</accession>
<feature type="transmembrane region" description="Helical" evidence="6">
    <location>
        <begin position="169"/>
        <end position="186"/>
    </location>
</feature>
<evidence type="ECO:0000256" key="1">
    <source>
        <dbReference type="ARBA" id="ARBA00004651"/>
    </source>
</evidence>
<organism evidence="7 8">
    <name type="scientific">Paenibacillus uliginis N3/975</name>
    <dbReference type="NCBI Taxonomy" id="1313296"/>
    <lineage>
        <taxon>Bacteria</taxon>
        <taxon>Bacillati</taxon>
        <taxon>Bacillota</taxon>
        <taxon>Bacilli</taxon>
        <taxon>Bacillales</taxon>
        <taxon>Paenibacillaceae</taxon>
        <taxon>Paenibacillus</taxon>
    </lineage>
</organism>
<feature type="transmembrane region" description="Helical" evidence="6">
    <location>
        <begin position="53"/>
        <end position="74"/>
    </location>
</feature>
<dbReference type="STRING" id="1313296.SAMN05661091_5700"/>
<evidence type="ECO:0000256" key="3">
    <source>
        <dbReference type="ARBA" id="ARBA00022692"/>
    </source>
</evidence>
<feature type="transmembrane region" description="Helical" evidence="6">
    <location>
        <begin position="409"/>
        <end position="426"/>
    </location>
</feature>
<comment type="subcellular location">
    <subcellularLocation>
        <location evidence="1">Cell membrane</location>
        <topology evidence="1">Multi-pass membrane protein</topology>
    </subcellularLocation>
</comment>